<evidence type="ECO:0000313" key="2">
    <source>
        <dbReference type="Proteomes" id="UP000722485"/>
    </source>
</evidence>
<reference evidence="1" key="1">
    <citation type="submission" date="2020-03" db="EMBL/GenBank/DDBJ databases">
        <title>Draft Genome Sequence of Cylindrodendrum hubeiense.</title>
        <authorList>
            <person name="Buettner E."/>
            <person name="Kellner H."/>
        </authorList>
    </citation>
    <scope>NUCLEOTIDE SEQUENCE</scope>
    <source>
        <strain evidence="1">IHI 201604</strain>
    </source>
</reference>
<dbReference type="GO" id="GO:0005739">
    <property type="term" value="C:mitochondrion"/>
    <property type="evidence" value="ECO:0007669"/>
    <property type="project" value="TreeGrafter"/>
</dbReference>
<dbReference type="AlphaFoldDB" id="A0A9P5LGH6"/>
<comment type="caution">
    <text evidence="1">The sequence shown here is derived from an EMBL/GenBank/DDBJ whole genome shotgun (WGS) entry which is preliminary data.</text>
</comment>
<dbReference type="PANTHER" id="PTHR37845">
    <property type="entry name" value="SEQUENCE ORPHAN"/>
    <property type="match status" value="1"/>
</dbReference>
<dbReference type="Proteomes" id="UP000722485">
    <property type="component" value="Unassembled WGS sequence"/>
</dbReference>
<accession>A0A9P5LGH6</accession>
<name>A0A9P5LGH6_9HYPO</name>
<dbReference type="EMBL" id="JAANBB010000135">
    <property type="protein sequence ID" value="KAF7548946.1"/>
    <property type="molecule type" value="Genomic_DNA"/>
</dbReference>
<dbReference type="InterPro" id="IPR038781">
    <property type="entry name" value="C365.16-ike"/>
</dbReference>
<evidence type="ECO:0000313" key="1">
    <source>
        <dbReference type="EMBL" id="KAF7548946.1"/>
    </source>
</evidence>
<organism evidence="1 2">
    <name type="scientific">Cylindrodendrum hubeiense</name>
    <dbReference type="NCBI Taxonomy" id="595255"/>
    <lineage>
        <taxon>Eukaryota</taxon>
        <taxon>Fungi</taxon>
        <taxon>Dikarya</taxon>
        <taxon>Ascomycota</taxon>
        <taxon>Pezizomycotina</taxon>
        <taxon>Sordariomycetes</taxon>
        <taxon>Hypocreomycetidae</taxon>
        <taxon>Hypocreales</taxon>
        <taxon>Nectriaceae</taxon>
        <taxon>Cylindrodendrum</taxon>
    </lineage>
</organism>
<gene>
    <name evidence="1" type="ORF">G7Z17_g6742</name>
</gene>
<protein>
    <submittedName>
        <fullName evidence="1">Uncharacterized protein</fullName>
    </submittedName>
</protein>
<dbReference type="PANTHER" id="PTHR37845:SF1">
    <property type="entry name" value="SEQUENCE ORPHAN"/>
    <property type="match status" value="1"/>
</dbReference>
<dbReference type="OrthoDB" id="275936at2759"/>
<keyword evidence="2" id="KW-1185">Reference proteome</keyword>
<proteinExistence type="predicted"/>
<sequence>MTTALMEHPSHEGTVSKQKHTWRWLAGDIAAAAVSATLVAPTVTIIDSKPFGMVWALYAATYAVANGSETLGNEFQIAAVGTVTFVSTMMVNVPMGVWKDVRFAQWCHSAAFAGTGLLQPAARVDVGEGHAA</sequence>